<evidence type="ECO:0000313" key="2">
    <source>
        <dbReference type="Proteomes" id="UP000240009"/>
    </source>
</evidence>
<dbReference type="InterPro" id="IPR008775">
    <property type="entry name" value="Phytyl_CoA_dOase-like"/>
</dbReference>
<reference evidence="1 2" key="1">
    <citation type="submission" date="2018-02" db="EMBL/GenBank/DDBJ databases">
        <title>Comparative genomes isolates from brazilian mangrove.</title>
        <authorList>
            <person name="Araujo J.E."/>
            <person name="Taketani R.G."/>
            <person name="Silva M.C.P."/>
            <person name="Loureco M.V."/>
            <person name="Andreote F.D."/>
        </authorList>
    </citation>
    <scope>NUCLEOTIDE SEQUENCE [LARGE SCALE GENOMIC DNA]</scope>
    <source>
        <strain evidence="1 2">HEX-2 MGV</strain>
    </source>
</reference>
<dbReference type="PANTHER" id="PTHR20883:SF51">
    <property type="entry name" value="PHYTANOYL-COA HYDROXYLASE"/>
    <property type="match status" value="1"/>
</dbReference>
<protein>
    <submittedName>
        <fullName evidence="1">Phytanoyl-CoA dioxygenase family protein</fullName>
    </submittedName>
</protein>
<organism evidence="1 2">
    <name type="scientific">Blastopirellula marina</name>
    <dbReference type="NCBI Taxonomy" id="124"/>
    <lineage>
        <taxon>Bacteria</taxon>
        <taxon>Pseudomonadati</taxon>
        <taxon>Planctomycetota</taxon>
        <taxon>Planctomycetia</taxon>
        <taxon>Pirellulales</taxon>
        <taxon>Pirellulaceae</taxon>
        <taxon>Blastopirellula</taxon>
    </lineage>
</organism>
<dbReference type="Gene3D" id="2.60.120.620">
    <property type="entry name" value="q2cbj1_9rhob like domain"/>
    <property type="match status" value="1"/>
</dbReference>
<gene>
    <name evidence="1" type="ORF">C5Y96_11125</name>
</gene>
<dbReference type="GO" id="GO:0016706">
    <property type="term" value="F:2-oxoglutarate-dependent dioxygenase activity"/>
    <property type="evidence" value="ECO:0007669"/>
    <property type="project" value="UniProtKB-ARBA"/>
</dbReference>
<dbReference type="OrthoDB" id="9791262at2"/>
<evidence type="ECO:0000313" key="1">
    <source>
        <dbReference type="EMBL" id="PQO33510.1"/>
    </source>
</evidence>
<dbReference type="Proteomes" id="UP000240009">
    <property type="component" value="Unassembled WGS sequence"/>
</dbReference>
<dbReference type="PANTHER" id="PTHR20883">
    <property type="entry name" value="PHYTANOYL-COA DIOXYGENASE DOMAIN CONTAINING 1"/>
    <property type="match status" value="1"/>
</dbReference>
<proteinExistence type="predicted"/>
<name>A0A2S8FNF2_9BACT</name>
<comment type="caution">
    <text evidence="1">The sequence shown here is derived from an EMBL/GenBank/DDBJ whole genome shotgun (WGS) entry which is preliminary data.</text>
</comment>
<dbReference type="EMBL" id="PUIA01000035">
    <property type="protein sequence ID" value="PQO33510.1"/>
    <property type="molecule type" value="Genomic_DNA"/>
</dbReference>
<accession>A0A2S8FNF2</accession>
<keyword evidence="1" id="KW-0560">Oxidoreductase</keyword>
<dbReference type="RefSeq" id="WP_105353360.1">
    <property type="nucleotide sequence ID" value="NZ_PUIA01000035.1"/>
</dbReference>
<keyword evidence="1" id="KW-0223">Dioxygenase</keyword>
<dbReference type="AlphaFoldDB" id="A0A2S8FNF2"/>
<dbReference type="Pfam" id="PF05721">
    <property type="entry name" value="PhyH"/>
    <property type="match status" value="1"/>
</dbReference>
<sequence>MNQFALSEEQVAQFQTAGFLIVRSLFDSSEMEGLLAYARADQNLMGQSHVKTDASGKETRLTVRNDLDEASLYTAIVHSHRVAVTMQTLLGDEVYHYHHKMMLKQPKTGGAWEWHQDYGYWYENGCLYPDMGSCMIAVDKATKANGCLQVLSGTHHLGRVNHVKIGDQTGADPQRVEAAIQRHELVYCEMSPGDAVFFHSNLLHRSDENVSDDPRWSLICCYNTRHNDPIVTGGRHPNYSPLEIWPDQRVSQAIQAVSSAN</sequence>
<dbReference type="GO" id="GO:0005506">
    <property type="term" value="F:iron ion binding"/>
    <property type="evidence" value="ECO:0007669"/>
    <property type="project" value="UniProtKB-ARBA"/>
</dbReference>
<dbReference type="SUPFAM" id="SSF51197">
    <property type="entry name" value="Clavaminate synthase-like"/>
    <property type="match status" value="1"/>
</dbReference>